<dbReference type="InterPro" id="IPR024520">
    <property type="entry name" value="DUF3558"/>
</dbReference>
<protein>
    <submittedName>
        <fullName evidence="2">Uncharacterized protein DUF3558</fullName>
    </submittedName>
</protein>
<evidence type="ECO:0000313" key="3">
    <source>
        <dbReference type="Proteomes" id="UP000256269"/>
    </source>
</evidence>
<dbReference type="PROSITE" id="PS51257">
    <property type="entry name" value="PROKAR_LIPOPROTEIN"/>
    <property type="match status" value="1"/>
</dbReference>
<sequence length="198" mass="20180">MRSKTPLTVTILGGIAALALAGCNNNTGGTAGPSPSSTTATAGTSTAVANPLDTTKLQQNLCTGLTAAQLTPYVGQVKNTSSVNKTDYSGCDMFPTDVHMAAVSVNVYPNTTPSAMIAANSNFPYSKNLAPIQGYTARDTSLLPQPQGKCATAVAVADHVVVEVEVEQSDASSQYYNNTCAASEALVTTLVGNLKASG</sequence>
<feature type="signal peptide" evidence="1">
    <location>
        <begin position="1"/>
        <end position="21"/>
    </location>
</feature>
<evidence type="ECO:0000313" key="2">
    <source>
        <dbReference type="EMBL" id="REH40934.1"/>
    </source>
</evidence>
<name>A0A3E0HA49_9PSEU</name>
<gene>
    <name evidence="2" type="ORF">BCF44_11215</name>
</gene>
<evidence type="ECO:0000256" key="1">
    <source>
        <dbReference type="SAM" id="SignalP"/>
    </source>
</evidence>
<dbReference type="OrthoDB" id="3697076at2"/>
<feature type="chain" id="PRO_5039186914" evidence="1">
    <location>
        <begin position="22"/>
        <end position="198"/>
    </location>
</feature>
<dbReference type="Proteomes" id="UP000256269">
    <property type="component" value="Unassembled WGS sequence"/>
</dbReference>
<proteinExistence type="predicted"/>
<dbReference type="AlphaFoldDB" id="A0A3E0HA49"/>
<dbReference type="EMBL" id="QUNO01000012">
    <property type="protein sequence ID" value="REH40934.1"/>
    <property type="molecule type" value="Genomic_DNA"/>
</dbReference>
<dbReference type="Pfam" id="PF12079">
    <property type="entry name" value="DUF3558"/>
    <property type="match status" value="1"/>
</dbReference>
<organism evidence="2 3">
    <name type="scientific">Kutzneria buriramensis</name>
    <dbReference type="NCBI Taxonomy" id="1045776"/>
    <lineage>
        <taxon>Bacteria</taxon>
        <taxon>Bacillati</taxon>
        <taxon>Actinomycetota</taxon>
        <taxon>Actinomycetes</taxon>
        <taxon>Pseudonocardiales</taxon>
        <taxon>Pseudonocardiaceae</taxon>
        <taxon>Kutzneria</taxon>
    </lineage>
</organism>
<accession>A0A3E0HA49</accession>
<reference evidence="2 3" key="1">
    <citation type="submission" date="2018-08" db="EMBL/GenBank/DDBJ databases">
        <title>Genomic Encyclopedia of Archaeal and Bacterial Type Strains, Phase II (KMG-II): from individual species to whole genera.</title>
        <authorList>
            <person name="Goeker M."/>
        </authorList>
    </citation>
    <scope>NUCLEOTIDE SEQUENCE [LARGE SCALE GENOMIC DNA]</scope>
    <source>
        <strain evidence="2 3">DSM 45791</strain>
    </source>
</reference>
<keyword evidence="3" id="KW-1185">Reference proteome</keyword>
<keyword evidence="1" id="KW-0732">Signal</keyword>
<comment type="caution">
    <text evidence="2">The sequence shown here is derived from an EMBL/GenBank/DDBJ whole genome shotgun (WGS) entry which is preliminary data.</text>
</comment>